<keyword evidence="11" id="KW-1185">Reference proteome</keyword>
<evidence type="ECO:0000313" key="10">
    <source>
        <dbReference type="EMBL" id="TEB37556.1"/>
    </source>
</evidence>
<evidence type="ECO:0000256" key="6">
    <source>
        <dbReference type="ARBA" id="ARBA00023242"/>
    </source>
</evidence>
<comment type="caution">
    <text evidence="10">The sequence shown here is derived from an EMBL/GenBank/DDBJ whole genome shotgun (WGS) entry which is preliminary data.</text>
</comment>
<gene>
    <name evidence="10" type="ORF">FA13DRAFT_1705717</name>
</gene>
<dbReference type="Gene3D" id="3.30.1490.120">
    <property type="entry name" value="RNA polymerase Rpb7-like, N-terminal domain"/>
    <property type="match status" value="1"/>
</dbReference>
<evidence type="ECO:0000256" key="5">
    <source>
        <dbReference type="ARBA" id="ARBA00023163"/>
    </source>
</evidence>
<dbReference type="InterPro" id="IPR041178">
    <property type="entry name" value="RPA43_OB"/>
</dbReference>
<evidence type="ECO:0000256" key="1">
    <source>
        <dbReference type="ARBA" id="ARBA00004604"/>
    </source>
</evidence>
<dbReference type="Gene3D" id="2.40.50.1060">
    <property type="match status" value="1"/>
</dbReference>
<dbReference type="EMBL" id="QPFP01000004">
    <property type="protein sequence ID" value="TEB37556.1"/>
    <property type="molecule type" value="Genomic_DNA"/>
</dbReference>
<dbReference type="InterPro" id="IPR045113">
    <property type="entry name" value="Rpb7-like"/>
</dbReference>
<evidence type="ECO:0000256" key="3">
    <source>
        <dbReference type="ARBA" id="ARBA00022478"/>
    </source>
</evidence>
<feature type="compositionally biased region" description="Acidic residues" evidence="7">
    <location>
        <begin position="276"/>
        <end position="292"/>
    </location>
</feature>
<dbReference type="GO" id="GO:0006362">
    <property type="term" value="P:transcription elongation by RNA polymerase I"/>
    <property type="evidence" value="ECO:0007669"/>
    <property type="project" value="TreeGrafter"/>
</dbReference>
<organism evidence="10 11">
    <name type="scientific">Coprinellus micaceus</name>
    <name type="common">Glistening ink-cap mushroom</name>
    <name type="synonym">Coprinus micaceus</name>
    <dbReference type="NCBI Taxonomy" id="71717"/>
    <lineage>
        <taxon>Eukaryota</taxon>
        <taxon>Fungi</taxon>
        <taxon>Dikarya</taxon>
        <taxon>Basidiomycota</taxon>
        <taxon>Agaricomycotina</taxon>
        <taxon>Agaricomycetes</taxon>
        <taxon>Agaricomycetidae</taxon>
        <taxon>Agaricales</taxon>
        <taxon>Agaricineae</taxon>
        <taxon>Psathyrellaceae</taxon>
        <taxon>Coprinellus</taxon>
    </lineage>
</organism>
<evidence type="ECO:0000259" key="9">
    <source>
        <dbReference type="Pfam" id="PF17875"/>
    </source>
</evidence>
<feature type="domain" description="RPA43 OB" evidence="9">
    <location>
        <begin position="124"/>
        <end position="245"/>
    </location>
</feature>
<sequence>MSPSSPKPVSKRKADATKNGHPQKKLKKSEVPKKQTDSKGKGRDREFQVVSADMTVSVAPVYAGNPRAGVEELLDSLVMRYISALQGVVLSHSNLKFTSERGTVKYDCPFIVCDIRFDATIWNPRTGMKLQGRINLSSPDHISLLVHRTFNVSIPRHHIPSDVWEFEYGPAENDPQFGGNHEEEAEGGDGSEENPEGTSEETDSGSGRWVNRSTGECLGGSSAVVEFTVIGLTVANEMLSLLGSIQNDPFSPAHQPYSSTPSPKKPKKKVAPVQDQPDEGEQDDVDSEDEDAFQLLKRKAEAAEEREEPESAPKPSKKKRKSKKEKA</sequence>
<protein>
    <submittedName>
        <fullName evidence="10">Uncharacterized protein</fullName>
    </submittedName>
</protein>
<dbReference type="Proteomes" id="UP000298030">
    <property type="component" value="Unassembled WGS sequence"/>
</dbReference>
<dbReference type="InterPro" id="IPR036898">
    <property type="entry name" value="RNA_pol_Rpb7-like_N_sf"/>
</dbReference>
<keyword evidence="3" id="KW-0240">DNA-directed RNA polymerase</keyword>
<feature type="compositionally biased region" description="Basic residues" evidence="7">
    <location>
        <begin position="315"/>
        <end position="327"/>
    </location>
</feature>
<dbReference type="AlphaFoldDB" id="A0A4Y7TTR1"/>
<evidence type="ECO:0000259" key="8">
    <source>
        <dbReference type="Pfam" id="PF03876"/>
    </source>
</evidence>
<feature type="region of interest" description="Disordered" evidence="7">
    <location>
        <begin position="170"/>
        <end position="213"/>
    </location>
</feature>
<dbReference type="STRING" id="71717.A0A4Y7TTR1"/>
<evidence type="ECO:0000256" key="7">
    <source>
        <dbReference type="SAM" id="MobiDB-lite"/>
    </source>
</evidence>
<dbReference type="Pfam" id="PF17875">
    <property type="entry name" value="RPA43_OB"/>
    <property type="match status" value="1"/>
</dbReference>
<feature type="domain" description="RNA polymerase Rpb7-like N-terminal" evidence="8">
    <location>
        <begin position="54"/>
        <end position="109"/>
    </location>
</feature>
<keyword evidence="6" id="KW-0539">Nucleus</keyword>
<evidence type="ECO:0000256" key="2">
    <source>
        <dbReference type="ARBA" id="ARBA00005930"/>
    </source>
</evidence>
<evidence type="ECO:0000256" key="4">
    <source>
        <dbReference type="ARBA" id="ARBA00022553"/>
    </source>
</evidence>
<accession>A0A4Y7TTR1</accession>
<dbReference type="PANTHER" id="PTHR12709:SF5">
    <property type="entry name" value="DNA-DIRECTED RNA POLYMERASE I SUBUNIT RPA43"/>
    <property type="match status" value="1"/>
</dbReference>
<dbReference type="GO" id="GO:0006352">
    <property type="term" value="P:DNA-templated transcription initiation"/>
    <property type="evidence" value="ECO:0007669"/>
    <property type="project" value="InterPro"/>
</dbReference>
<keyword evidence="5" id="KW-0804">Transcription</keyword>
<reference evidence="10 11" key="1">
    <citation type="journal article" date="2019" name="Nat. Ecol. Evol.">
        <title>Megaphylogeny resolves global patterns of mushroom evolution.</title>
        <authorList>
            <person name="Varga T."/>
            <person name="Krizsan K."/>
            <person name="Foldi C."/>
            <person name="Dima B."/>
            <person name="Sanchez-Garcia M."/>
            <person name="Sanchez-Ramirez S."/>
            <person name="Szollosi G.J."/>
            <person name="Szarkandi J.G."/>
            <person name="Papp V."/>
            <person name="Albert L."/>
            <person name="Andreopoulos W."/>
            <person name="Angelini C."/>
            <person name="Antonin V."/>
            <person name="Barry K.W."/>
            <person name="Bougher N.L."/>
            <person name="Buchanan P."/>
            <person name="Buyck B."/>
            <person name="Bense V."/>
            <person name="Catcheside P."/>
            <person name="Chovatia M."/>
            <person name="Cooper J."/>
            <person name="Damon W."/>
            <person name="Desjardin D."/>
            <person name="Finy P."/>
            <person name="Geml J."/>
            <person name="Haridas S."/>
            <person name="Hughes K."/>
            <person name="Justo A."/>
            <person name="Karasinski D."/>
            <person name="Kautmanova I."/>
            <person name="Kiss B."/>
            <person name="Kocsube S."/>
            <person name="Kotiranta H."/>
            <person name="LaButti K.M."/>
            <person name="Lechner B.E."/>
            <person name="Liimatainen K."/>
            <person name="Lipzen A."/>
            <person name="Lukacs Z."/>
            <person name="Mihaltcheva S."/>
            <person name="Morgado L.N."/>
            <person name="Niskanen T."/>
            <person name="Noordeloos M.E."/>
            <person name="Ohm R.A."/>
            <person name="Ortiz-Santana B."/>
            <person name="Ovrebo C."/>
            <person name="Racz N."/>
            <person name="Riley R."/>
            <person name="Savchenko A."/>
            <person name="Shiryaev A."/>
            <person name="Soop K."/>
            <person name="Spirin V."/>
            <person name="Szebenyi C."/>
            <person name="Tomsovsky M."/>
            <person name="Tulloss R.E."/>
            <person name="Uehling J."/>
            <person name="Grigoriev I.V."/>
            <person name="Vagvolgyi C."/>
            <person name="Papp T."/>
            <person name="Martin F.M."/>
            <person name="Miettinen O."/>
            <person name="Hibbett D.S."/>
            <person name="Nagy L.G."/>
        </authorList>
    </citation>
    <scope>NUCLEOTIDE SEQUENCE [LARGE SCALE GENOMIC DNA]</scope>
    <source>
        <strain evidence="10 11">FP101781</strain>
    </source>
</reference>
<comment type="similarity">
    <text evidence="2">Belongs to the eukaryotic RPA43 RNA polymerase subunit family.</text>
</comment>
<feature type="compositionally biased region" description="Basic and acidic residues" evidence="7">
    <location>
        <begin position="28"/>
        <end position="46"/>
    </location>
</feature>
<evidence type="ECO:0000313" key="11">
    <source>
        <dbReference type="Proteomes" id="UP000298030"/>
    </source>
</evidence>
<proteinExistence type="inferred from homology"/>
<feature type="region of interest" description="Disordered" evidence="7">
    <location>
        <begin position="1"/>
        <end position="46"/>
    </location>
</feature>
<keyword evidence="4" id="KW-0597">Phosphoprotein</keyword>
<dbReference type="InterPro" id="IPR041901">
    <property type="entry name" value="RNAP_I_Rpa43_N"/>
</dbReference>
<feature type="region of interest" description="Disordered" evidence="7">
    <location>
        <begin position="250"/>
        <end position="327"/>
    </location>
</feature>
<feature type="compositionally biased region" description="Acidic residues" evidence="7">
    <location>
        <begin position="183"/>
        <end position="203"/>
    </location>
</feature>
<dbReference type="PANTHER" id="PTHR12709">
    <property type="entry name" value="DNA-DIRECTED RNA POLYMERASE II, III"/>
    <property type="match status" value="1"/>
</dbReference>
<dbReference type="CDD" id="cd04328">
    <property type="entry name" value="RNAP_I_Rpa43_N"/>
    <property type="match status" value="1"/>
</dbReference>
<dbReference type="OrthoDB" id="10250504at2759"/>
<dbReference type="InterPro" id="IPR005576">
    <property type="entry name" value="Rpb7-like_N"/>
</dbReference>
<dbReference type="Pfam" id="PF03876">
    <property type="entry name" value="SHS2_Rpb7-N"/>
    <property type="match status" value="1"/>
</dbReference>
<comment type="subcellular location">
    <subcellularLocation>
        <location evidence="1">Nucleus</location>
        <location evidence="1">Nucleolus</location>
    </subcellularLocation>
</comment>
<dbReference type="GO" id="GO:0005736">
    <property type="term" value="C:RNA polymerase I complex"/>
    <property type="evidence" value="ECO:0007669"/>
    <property type="project" value="TreeGrafter"/>
</dbReference>
<name>A0A4Y7TTR1_COPMI</name>